<proteinExistence type="inferred from homology"/>
<dbReference type="InterPro" id="IPR045886">
    <property type="entry name" value="ThiF/MoeB/HesA"/>
</dbReference>
<sequence length="367" mass="42064">MSQYFSHINSNNEDLSFEEYQKYAKHIIIPEIQEQGQQRLKHSRILSIGAGALAATSLLYLTSSGVGHIGIIDNDHVEQSNLHRQILYRNSDIGYAKGTSAKNHLHKINTSCHFEVFNFKFHIANAHKVVQDYDIILDHTDNFETRWLISQVCQELHKIHVYGAVSTFAGQISVFNYQGGPHYNDLNSNKYNEQNNVCNRNGILGILPGIIGILQATETIKIILGLGQISSGKLITYNLLKNTFKTISLRQQYNNLDDVCHTNYLKLKQTSEIPIKYITLRKFQNLLNRNIPIYLIDIRDHEEYEIEHIVNSVNIPLHKLKNTHNQEKLVKQASQKLIIIYCNSITRSHLASRLLLTNSISHLNLRC</sequence>
<dbReference type="SUPFAM" id="SSF69572">
    <property type="entry name" value="Activating enzymes of the ubiquitin-like proteins"/>
    <property type="match status" value="1"/>
</dbReference>
<dbReference type="Pfam" id="PF00581">
    <property type="entry name" value="Rhodanese"/>
    <property type="match status" value="1"/>
</dbReference>
<geneLocation type="chloroplast" evidence="3"/>
<dbReference type="Gene3D" id="3.40.50.720">
    <property type="entry name" value="NAD(P)-binding Rossmann-like Domain"/>
    <property type="match status" value="1"/>
</dbReference>
<comment type="similarity">
    <text evidence="1">Belongs to the HesA/MoeB/ThiF family.</text>
</comment>
<dbReference type="InterPro" id="IPR000594">
    <property type="entry name" value="ThiF_NAD_FAD-bd"/>
</dbReference>
<dbReference type="RefSeq" id="YP_009315223.1">
    <property type="nucleotide sequence ID" value="NC_031665.1"/>
</dbReference>
<evidence type="ECO:0000256" key="1">
    <source>
        <dbReference type="ARBA" id="ARBA00009919"/>
    </source>
</evidence>
<reference evidence="3" key="2">
    <citation type="submission" date="2016-10" db="EMBL/GenBank/DDBJ databases">
        <authorList>
            <person name="de Groot N.N."/>
        </authorList>
    </citation>
    <scope>NUCLEOTIDE SEQUENCE</scope>
    <source>
        <strain evidence="3">J.0604</strain>
    </source>
</reference>
<protein>
    <submittedName>
        <fullName evidence="3">Molybdopterin biosynthesis protein</fullName>
    </submittedName>
</protein>
<reference evidence="3" key="1">
    <citation type="submission" date="2016-10" db="EMBL/GenBank/DDBJ databases">
        <title>Chloroplast genomes as a tool to resolve red algal phylogenies: a case study in the Nemaliales.</title>
        <authorList>
            <person name="Costa J.F."/>
            <person name="Lin S.M."/>
            <person name="Macaya E.C."/>
            <person name="Fernandez-Garcia C."/>
            <person name="Verbruggen H."/>
        </authorList>
    </citation>
    <scope>NUCLEOTIDE SEQUENCE</scope>
    <source>
        <strain evidence="3">J.0604</strain>
    </source>
</reference>
<dbReference type="PROSITE" id="PS50206">
    <property type="entry name" value="RHODANESE_3"/>
    <property type="match status" value="1"/>
</dbReference>
<dbReference type="GO" id="GO:0016779">
    <property type="term" value="F:nucleotidyltransferase activity"/>
    <property type="evidence" value="ECO:0007669"/>
    <property type="project" value="TreeGrafter"/>
</dbReference>
<dbReference type="AlphaFoldDB" id="A0A1G4NYE3"/>
<dbReference type="PANTHER" id="PTHR10953:SF102">
    <property type="entry name" value="ADENYLYLTRANSFERASE AND SULFURTRANSFERASE MOCS3"/>
    <property type="match status" value="1"/>
</dbReference>
<dbReference type="PANTHER" id="PTHR10953">
    <property type="entry name" value="UBIQUITIN-ACTIVATING ENZYME E1"/>
    <property type="match status" value="1"/>
</dbReference>
<dbReference type="InterPro" id="IPR001763">
    <property type="entry name" value="Rhodanese-like_dom"/>
</dbReference>
<dbReference type="EMBL" id="LT622874">
    <property type="protein sequence ID" value="SCW23678.1"/>
    <property type="molecule type" value="Genomic_DNA"/>
</dbReference>
<evidence type="ECO:0000313" key="3">
    <source>
        <dbReference type="EMBL" id="SCW23678.1"/>
    </source>
</evidence>
<dbReference type="CDD" id="cd00757">
    <property type="entry name" value="ThiF_MoeB_HesA_family"/>
    <property type="match status" value="1"/>
</dbReference>
<dbReference type="FunFam" id="3.40.50.720:FF:000080">
    <property type="entry name" value="Thiazole biosynthesis adenylyltransferase ThiF"/>
    <property type="match status" value="1"/>
</dbReference>
<evidence type="ECO:0000259" key="2">
    <source>
        <dbReference type="PROSITE" id="PS50206"/>
    </source>
</evidence>
<dbReference type="Gene3D" id="3.40.250.10">
    <property type="entry name" value="Rhodanese-like domain"/>
    <property type="match status" value="1"/>
</dbReference>
<dbReference type="Pfam" id="PF00899">
    <property type="entry name" value="ThiF"/>
    <property type="match status" value="1"/>
</dbReference>
<dbReference type="GeneID" id="29999601"/>
<dbReference type="CDD" id="cd00158">
    <property type="entry name" value="RHOD"/>
    <property type="match status" value="1"/>
</dbReference>
<dbReference type="InterPro" id="IPR036873">
    <property type="entry name" value="Rhodanese-like_dom_sf"/>
</dbReference>
<feature type="domain" description="Rhodanese" evidence="2">
    <location>
        <begin position="295"/>
        <end position="356"/>
    </location>
</feature>
<dbReference type="GO" id="GO:0005829">
    <property type="term" value="C:cytosol"/>
    <property type="evidence" value="ECO:0007669"/>
    <property type="project" value="TreeGrafter"/>
</dbReference>
<dbReference type="GO" id="GO:0004792">
    <property type="term" value="F:thiosulfate-cyanide sulfurtransferase activity"/>
    <property type="evidence" value="ECO:0007669"/>
    <property type="project" value="TreeGrafter"/>
</dbReference>
<name>A0A1G4NYE3_9FLOR</name>
<dbReference type="GO" id="GO:0008641">
    <property type="term" value="F:ubiquitin-like modifier activating enzyme activity"/>
    <property type="evidence" value="ECO:0007669"/>
    <property type="project" value="InterPro"/>
</dbReference>
<dbReference type="InterPro" id="IPR035985">
    <property type="entry name" value="Ubiquitin-activating_enz"/>
</dbReference>
<keyword evidence="3" id="KW-0150">Chloroplast</keyword>
<dbReference type="GO" id="GO:0008146">
    <property type="term" value="F:sulfotransferase activity"/>
    <property type="evidence" value="ECO:0007669"/>
    <property type="project" value="TreeGrafter"/>
</dbReference>
<accession>A0A1G4NYE3</accession>
<organism evidence="3">
    <name type="scientific">Titanophycus setchellii</name>
    <dbReference type="NCBI Taxonomy" id="940129"/>
    <lineage>
        <taxon>Eukaryota</taxon>
        <taxon>Rhodophyta</taxon>
        <taxon>Florideophyceae</taxon>
        <taxon>Nemaliophycidae</taxon>
        <taxon>Nemaliales</taxon>
        <taxon>Liagoraceae</taxon>
        <taxon>Titanophycus</taxon>
    </lineage>
</organism>
<gene>
    <name evidence="3" type="primary">moeB</name>
    <name evidence="3" type="ORF">J0604_214</name>
</gene>
<keyword evidence="3" id="KW-0934">Plastid</keyword>